<gene>
    <name evidence="1" type="ORF">Gxy13693_073_001</name>
</gene>
<name>A0A0D6QBQ8_KOMXY</name>
<reference evidence="1 2" key="1">
    <citation type="submission" date="2012-11" db="EMBL/GenBank/DDBJ databases">
        <title>Whole genome sequence of Gluconacetobacter xylinus NBRC 13693.</title>
        <authorList>
            <person name="Azuma Y."/>
            <person name="Higashiura N."/>
            <person name="Hirakawa H."/>
            <person name="Matsushita K."/>
        </authorList>
    </citation>
    <scope>NUCLEOTIDE SEQUENCE [LARGE SCALE GENOMIC DNA]</scope>
    <source>
        <strain evidence="1 2">NBRC 13693</strain>
    </source>
</reference>
<comment type="caution">
    <text evidence="1">The sequence shown here is derived from an EMBL/GenBank/DDBJ whole genome shotgun (WGS) entry which is preliminary data.</text>
</comment>
<evidence type="ECO:0000313" key="2">
    <source>
        <dbReference type="Proteomes" id="UP000032683"/>
    </source>
</evidence>
<organism evidence="1 2">
    <name type="scientific">Komagataeibacter xylinus NBRC 13693</name>
    <dbReference type="NCBI Taxonomy" id="1234668"/>
    <lineage>
        <taxon>Bacteria</taxon>
        <taxon>Pseudomonadati</taxon>
        <taxon>Pseudomonadota</taxon>
        <taxon>Alphaproteobacteria</taxon>
        <taxon>Acetobacterales</taxon>
        <taxon>Acetobacteraceae</taxon>
        <taxon>Komagataeibacter</taxon>
    </lineage>
</organism>
<dbReference type="EMBL" id="BANJ01000073">
    <property type="protein sequence ID" value="GAO00953.1"/>
    <property type="molecule type" value="Genomic_DNA"/>
</dbReference>
<protein>
    <submittedName>
        <fullName evidence="1">Uncharacterized protein</fullName>
    </submittedName>
</protein>
<proteinExistence type="predicted"/>
<dbReference type="Proteomes" id="UP000032683">
    <property type="component" value="Unassembled WGS sequence"/>
</dbReference>
<sequence>MGGTGAILFGSLINADAIIAFCPFVGLTDQFLSKIHDFRHNIHIEKIKNFNFNYKCQNLSKINHTEKNIYIYIGGDALDKKHAELIEDISHIVEIPKLGHGLINIVNSCGELNKIISHYLVSNSLYNPTGNVNSYIKLFMHEKNIIKDVIVLNNNIEFYGFVKNTSKKDWNIDSTGHIYIWITIFDKKSGKCVYIHSQKIEREYIGVDDYCIENIIVPVDYLQDGEYDLVFEIGSKKWRTCEMGYIGCPIYFDKKNGIVEIKKYEENIEWNSYYSDNENLHTAFLCKDRKFIINANTDSYGVFGPFIYLEPGNYEIIFCFIGSPPKGEVTFDIVDIIENNDEVFFKYNIRLDEKNTKKLFRFNFNIPEEKFKIEFRVFSKKGFHGIFDRVLLRKI</sequence>
<accession>A0A0D6QBQ8</accession>
<dbReference type="AlphaFoldDB" id="A0A0D6QBQ8"/>
<evidence type="ECO:0000313" key="1">
    <source>
        <dbReference type="EMBL" id="GAO00953.1"/>
    </source>
</evidence>